<comment type="subcellular location">
    <subcellularLocation>
        <location evidence="5">Cell membrane</location>
        <topology evidence="5">Multi-pass membrane protein</topology>
    </subcellularLocation>
    <subcellularLocation>
        <location evidence="1">Endomembrane system</location>
        <topology evidence="1">Multi-pass membrane protein</topology>
    </subcellularLocation>
    <subcellularLocation>
        <location evidence="6">Membrane</location>
        <topology evidence="6">Multi-pass membrane protein</topology>
    </subcellularLocation>
</comment>
<evidence type="ECO:0000256" key="1">
    <source>
        <dbReference type="ARBA" id="ARBA00004127"/>
    </source>
</evidence>
<dbReference type="Pfam" id="PF00361">
    <property type="entry name" value="Proton_antipo_M"/>
    <property type="match status" value="1"/>
</dbReference>
<reference evidence="8 9" key="1">
    <citation type="submission" date="2017-03" db="EMBL/GenBank/DDBJ databases">
        <title>Draft genome sequence of Streptomyces scabrisporus NF3, endophyte isolated from Amphipterygium adstringens.</title>
        <authorList>
            <person name="Vazquez M."/>
            <person name="Ceapa C.D."/>
            <person name="Rodriguez Luna D."/>
            <person name="Sanchez Esquivel S."/>
        </authorList>
    </citation>
    <scope>NUCLEOTIDE SEQUENCE [LARGE SCALE GENOMIC DNA]</scope>
    <source>
        <strain evidence="8 9">NF3</strain>
    </source>
</reference>
<evidence type="ECO:0000256" key="2">
    <source>
        <dbReference type="ARBA" id="ARBA00022692"/>
    </source>
</evidence>
<protein>
    <recommendedName>
        <fullName evidence="5">NADH-quinone oxidoreductase subunit N</fullName>
        <ecNumber evidence="5">7.1.1.-</ecNumber>
    </recommendedName>
    <alternativeName>
        <fullName evidence="5">NADH dehydrogenase I subunit N</fullName>
    </alternativeName>
    <alternativeName>
        <fullName evidence="5">NDH-1 subunit N</fullName>
    </alternativeName>
</protein>
<comment type="similarity">
    <text evidence="5">Belongs to the complex I subunit 2 family.</text>
</comment>
<evidence type="ECO:0000256" key="3">
    <source>
        <dbReference type="ARBA" id="ARBA00022989"/>
    </source>
</evidence>
<name>A0A1T3NXU3_9ACTN</name>
<dbReference type="GO" id="GO:0050136">
    <property type="term" value="F:NADH dehydrogenase (quinone) (non-electrogenic) activity"/>
    <property type="evidence" value="ECO:0007669"/>
    <property type="project" value="UniProtKB-UniRule"/>
</dbReference>
<feature type="domain" description="NADH:quinone oxidoreductase/Mrp antiporter transmembrane" evidence="7">
    <location>
        <begin position="142"/>
        <end position="441"/>
    </location>
</feature>
<feature type="transmembrane region" description="Helical" evidence="5">
    <location>
        <begin position="219"/>
        <end position="246"/>
    </location>
</feature>
<evidence type="ECO:0000256" key="4">
    <source>
        <dbReference type="ARBA" id="ARBA00023136"/>
    </source>
</evidence>
<proteinExistence type="inferred from homology"/>
<feature type="transmembrane region" description="Helical" evidence="5">
    <location>
        <begin position="178"/>
        <end position="199"/>
    </location>
</feature>
<evidence type="ECO:0000259" key="7">
    <source>
        <dbReference type="Pfam" id="PF00361"/>
    </source>
</evidence>
<dbReference type="AlphaFoldDB" id="A0A1T3NXU3"/>
<feature type="transmembrane region" description="Helical" evidence="5">
    <location>
        <begin position="384"/>
        <end position="406"/>
    </location>
</feature>
<dbReference type="GO" id="GO:0008137">
    <property type="term" value="F:NADH dehydrogenase (ubiquinone) activity"/>
    <property type="evidence" value="ECO:0007669"/>
    <property type="project" value="InterPro"/>
</dbReference>
<keyword evidence="4 5" id="KW-0472">Membrane</keyword>
<comment type="caution">
    <text evidence="8">The sequence shown here is derived from an EMBL/GenBank/DDBJ whole genome shotgun (WGS) entry which is preliminary data.</text>
</comment>
<feature type="transmembrane region" description="Helical" evidence="5">
    <location>
        <begin position="12"/>
        <end position="33"/>
    </location>
</feature>
<keyword evidence="5" id="KW-0874">Quinone</keyword>
<dbReference type="OrthoDB" id="9811718at2"/>
<dbReference type="PANTHER" id="PTHR22773">
    <property type="entry name" value="NADH DEHYDROGENASE"/>
    <property type="match status" value="1"/>
</dbReference>
<organism evidence="8 9">
    <name type="scientific">Embleya scabrispora</name>
    <dbReference type="NCBI Taxonomy" id="159449"/>
    <lineage>
        <taxon>Bacteria</taxon>
        <taxon>Bacillati</taxon>
        <taxon>Actinomycetota</taxon>
        <taxon>Actinomycetes</taxon>
        <taxon>Kitasatosporales</taxon>
        <taxon>Streptomycetaceae</taxon>
        <taxon>Embleya</taxon>
    </lineage>
</organism>
<feature type="transmembrane region" description="Helical" evidence="5">
    <location>
        <begin position="317"/>
        <end position="338"/>
    </location>
</feature>
<evidence type="ECO:0000313" key="8">
    <source>
        <dbReference type="EMBL" id="OPC81501.1"/>
    </source>
</evidence>
<evidence type="ECO:0000256" key="5">
    <source>
        <dbReference type="HAMAP-Rule" id="MF_00445"/>
    </source>
</evidence>
<dbReference type="EC" id="7.1.1.-" evidence="5"/>
<dbReference type="HAMAP" id="MF_00445">
    <property type="entry name" value="NDH1_NuoN_1"/>
    <property type="match status" value="1"/>
</dbReference>
<evidence type="ECO:0000313" key="9">
    <source>
        <dbReference type="Proteomes" id="UP000190037"/>
    </source>
</evidence>
<feature type="transmembrane region" description="Helical" evidence="5">
    <location>
        <begin position="78"/>
        <end position="103"/>
    </location>
</feature>
<comment type="subunit">
    <text evidence="5">NDH-1 is composed of 14 different subunits. Subunits NuoA, H, J, K, L, M, N constitute the membrane sector of the complex.</text>
</comment>
<comment type="function">
    <text evidence="5">NDH-1 shuttles electrons from NADH, via FMN and iron-sulfur (Fe-S) centers, to quinones in the respiratory chain. The immediate electron acceptor for the enzyme in this species is believed to be a menaquinone. Couples the redox reaction to proton translocation (for every two electrons transferred, four hydrogen ions are translocated across the cytoplasmic membrane), and thus conserves the redox energy in a proton gradient.</text>
</comment>
<dbReference type="GO" id="GO:0005886">
    <property type="term" value="C:plasma membrane"/>
    <property type="evidence" value="ECO:0007669"/>
    <property type="project" value="UniProtKB-SubCell"/>
</dbReference>
<dbReference type="InterPro" id="IPR001750">
    <property type="entry name" value="ND/Mrp_TM"/>
</dbReference>
<dbReference type="Proteomes" id="UP000190037">
    <property type="component" value="Unassembled WGS sequence"/>
</dbReference>
<keyword evidence="2 5" id="KW-0812">Transmembrane</keyword>
<feature type="transmembrane region" description="Helical" evidence="5">
    <location>
        <begin position="418"/>
        <end position="447"/>
    </location>
</feature>
<dbReference type="RefSeq" id="WP_078975780.1">
    <property type="nucleotide sequence ID" value="NZ_MWQN01000001.1"/>
</dbReference>
<feature type="transmembrane region" description="Helical" evidence="5">
    <location>
        <begin position="40"/>
        <end position="58"/>
    </location>
</feature>
<dbReference type="GO" id="GO:0042773">
    <property type="term" value="P:ATP synthesis coupled electron transport"/>
    <property type="evidence" value="ECO:0007669"/>
    <property type="project" value="InterPro"/>
</dbReference>
<keyword evidence="3 5" id="KW-1133">Transmembrane helix</keyword>
<keyword evidence="5" id="KW-0813">Transport</keyword>
<accession>A0A1T3NXU3</accession>
<sequence length="516" mass="52615">MPFDVQSIDWLAISPVLAVAVAALVVLLADLFLEGARKAVLPWLTLAGLGAGLVPLLPLRADGDDARGTFCSPSGCSYVVTDLTLVVQLVLLGSAFVVVLLSMPMVRAGGAEGAGDSSEVPGGEYHFLLLSSVTGAVALAGARDLLTLVVALETLSLPAFALVGLRRDGRGGEAALKFFLLSAGATAVLLFGVSLVYGSTGSVHLARIAGELDRLDPKLTHVAATGAVLTMIGFAFKVAAVPFHAWAPDTYRGAPIPVAAYLSVVSKTAGFAGLLLVAGIAFRPYAHLWGPALAVLAAVTMTAGNLAALRQTDAVRLLAWSSIAQSGYVLVPFGTAAGHGEDLADTLPAAVAYLAVYAVMNLGAFAVVTLVARERGGLVADHRGLFRAHPVAALAMAFFLLCLAGIPPGLAGLFAKVTVFQAVIGAGTGWLAVVMAVNVVIGLYYYLAWTAQLFAVEAPGMPSLARSEGPGGVRTGTAPMPLPLVAALVLTGVLGVLLSVAPQLVLHVLTVPGLLG</sequence>
<keyword evidence="9" id="KW-1185">Reference proteome</keyword>
<dbReference type="GO" id="GO:0012505">
    <property type="term" value="C:endomembrane system"/>
    <property type="evidence" value="ECO:0007669"/>
    <property type="project" value="UniProtKB-SubCell"/>
</dbReference>
<evidence type="ECO:0000256" key="6">
    <source>
        <dbReference type="RuleBase" id="RU000320"/>
    </source>
</evidence>
<feature type="transmembrane region" description="Helical" evidence="5">
    <location>
        <begin position="288"/>
        <end position="308"/>
    </location>
</feature>
<dbReference type="GO" id="GO:0048038">
    <property type="term" value="F:quinone binding"/>
    <property type="evidence" value="ECO:0007669"/>
    <property type="project" value="UniProtKB-KW"/>
</dbReference>
<feature type="transmembrane region" description="Helical" evidence="5">
    <location>
        <begin position="484"/>
        <end position="506"/>
    </location>
</feature>
<dbReference type="STRING" id="159449.B4N89_11580"/>
<keyword evidence="5" id="KW-1278">Translocase</keyword>
<dbReference type="EMBL" id="MWQN01000001">
    <property type="protein sequence ID" value="OPC81501.1"/>
    <property type="molecule type" value="Genomic_DNA"/>
</dbReference>
<gene>
    <name evidence="5" type="primary">nuoN</name>
    <name evidence="8" type="ORF">B4N89_11580</name>
</gene>
<dbReference type="InterPro" id="IPR010096">
    <property type="entry name" value="NADH-Q_OxRdtase_suN/2"/>
</dbReference>
<feature type="transmembrane region" description="Helical" evidence="5">
    <location>
        <begin position="350"/>
        <end position="372"/>
    </location>
</feature>
<keyword evidence="5" id="KW-1003">Cell membrane</keyword>
<comment type="catalytic activity">
    <reaction evidence="5">
        <text>a quinone + NADH + 5 H(+)(in) = a quinol + NAD(+) + 4 H(+)(out)</text>
        <dbReference type="Rhea" id="RHEA:57888"/>
        <dbReference type="ChEBI" id="CHEBI:15378"/>
        <dbReference type="ChEBI" id="CHEBI:24646"/>
        <dbReference type="ChEBI" id="CHEBI:57540"/>
        <dbReference type="ChEBI" id="CHEBI:57945"/>
        <dbReference type="ChEBI" id="CHEBI:132124"/>
    </reaction>
</comment>
<keyword evidence="5" id="KW-0520">NAD</keyword>
<feature type="transmembrane region" description="Helical" evidence="5">
    <location>
        <begin position="258"/>
        <end position="282"/>
    </location>
</feature>